<keyword evidence="12" id="KW-1185">Reference proteome</keyword>
<keyword evidence="8" id="KW-0407">Ion channel</keyword>
<organism evidence="11 12">
    <name type="scientific">Helobdella robusta</name>
    <name type="common">Californian leech</name>
    <dbReference type="NCBI Taxonomy" id="6412"/>
    <lineage>
        <taxon>Eukaryota</taxon>
        <taxon>Metazoa</taxon>
        <taxon>Spiralia</taxon>
        <taxon>Lophotrochozoa</taxon>
        <taxon>Annelida</taxon>
        <taxon>Clitellata</taxon>
        <taxon>Hirudinea</taxon>
        <taxon>Rhynchobdellida</taxon>
        <taxon>Glossiphoniidae</taxon>
        <taxon>Helobdella</taxon>
    </lineage>
</organism>
<evidence type="ECO:0000313" key="12">
    <source>
        <dbReference type="Proteomes" id="UP000015101"/>
    </source>
</evidence>
<evidence type="ECO:0000313" key="11">
    <source>
        <dbReference type="EnsemblMetazoa" id="HelroP162325"/>
    </source>
</evidence>
<name>T1ESI2_HELRO</name>
<reference evidence="10 12" key="2">
    <citation type="journal article" date="2013" name="Nature">
        <title>Insights into bilaterian evolution from three spiralian genomes.</title>
        <authorList>
            <person name="Simakov O."/>
            <person name="Marletaz F."/>
            <person name="Cho S.J."/>
            <person name="Edsinger-Gonzales E."/>
            <person name="Havlak P."/>
            <person name="Hellsten U."/>
            <person name="Kuo D.H."/>
            <person name="Larsson T."/>
            <person name="Lv J."/>
            <person name="Arendt D."/>
            <person name="Savage R."/>
            <person name="Osoegawa K."/>
            <person name="de Jong P."/>
            <person name="Grimwood J."/>
            <person name="Chapman J.A."/>
            <person name="Shapiro H."/>
            <person name="Aerts A."/>
            <person name="Otillar R.P."/>
            <person name="Terry A.Y."/>
            <person name="Boore J.L."/>
            <person name="Grigoriev I.V."/>
            <person name="Lindberg D.R."/>
            <person name="Seaver E.C."/>
            <person name="Weisblat D.A."/>
            <person name="Putnam N.H."/>
            <person name="Rokhsar D.S."/>
        </authorList>
    </citation>
    <scope>NUCLEOTIDE SEQUENCE</scope>
</reference>
<reference evidence="11" key="3">
    <citation type="submission" date="2015-06" db="UniProtKB">
        <authorList>
            <consortium name="EnsemblMetazoa"/>
        </authorList>
    </citation>
    <scope>IDENTIFICATION</scope>
</reference>
<dbReference type="GO" id="GO:0008076">
    <property type="term" value="C:voltage-gated potassium channel complex"/>
    <property type="evidence" value="ECO:0000318"/>
    <property type="project" value="GO_Central"/>
</dbReference>
<dbReference type="GO" id="GO:0005513">
    <property type="term" value="P:detection of calcium ion"/>
    <property type="evidence" value="ECO:0000318"/>
    <property type="project" value="GO_Central"/>
</dbReference>
<dbReference type="InParanoid" id="T1ESI2"/>
<accession>T1ESI2</accession>
<comment type="subcellular location">
    <subcellularLocation>
        <location evidence="1">Membrane</location>
        <topology evidence="1">Multi-pass membrane protein</topology>
    </subcellularLocation>
</comment>
<dbReference type="GO" id="GO:0015459">
    <property type="term" value="F:potassium channel regulator activity"/>
    <property type="evidence" value="ECO:0000318"/>
    <property type="project" value="GO_Central"/>
</dbReference>
<keyword evidence="4 9" id="KW-1133">Transmembrane helix</keyword>
<keyword evidence="3 9" id="KW-0812">Transmembrane</keyword>
<evidence type="ECO:0000256" key="9">
    <source>
        <dbReference type="SAM" id="Phobius"/>
    </source>
</evidence>
<dbReference type="KEGG" id="hro:HELRODRAFT_162325"/>
<sequence length="169" mass="18384">MASACSVAVAIDPKGAGSDFLRTPAATTCILVTVSFICTCFLVVCGVLIVREYSLAAKYDSTECHLKNVSYLSRDVSCTYCAGFKDKNKDKGVSPCTPSQFPCVRITVSYELKGMLKEALMHPDSLQANGPFGQSKNTFEASVLHQNLARKKTNELVILSKKYVSTSHR</sequence>
<reference evidence="12" key="1">
    <citation type="submission" date="2012-12" db="EMBL/GenBank/DDBJ databases">
        <authorList>
            <person name="Hellsten U."/>
            <person name="Grimwood J."/>
            <person name="Chapman J.A."/>
            <person name="Shapiro H."/>
            <person name="Aerts A."/>
            <person name="Otillar R.P."/>
            <person name="Terry A.Y."/>
            <person name="Boore J.L."/>
            <person name="Simakov O."/>
            <person name="Marletaz F."/>
            <person name="Cho S.-J."/>
            <person name="Edsinger-Gonzales E."/>
            <person name="Havlak P."/>
            <person name="Kuo D.-H."/>
            <person name="Larsson T."/>
            <person name="Lv J."/>
            <person name="Arendt D."/>
            <person name="Savage R."/>
            <person name="Osoegawa K."/>
            <person name="de Jong P."/>
            <person name="Lindberg D.R."/>
            <person name="Seaver E.C."/>
            <person name="Weisblat D.A."/>
            <person name="Putnam N.H."/>
            <person name="Grigoriev I.V."/>
            <person name="Rokhsar D.S."/>
        </authorList>
    </citation>
    <scope>NUCLEOTIDE SEQUENCE</scope>
</reference>
<dbReference type="InterPro" id="IPR003930">
    <property type="entry name" value="K_chnl_Ca-activ_BK_bsu"/>
</dbReference>
<evidence type="ECO:0000256" key="3">
    <source>
        <dbReference type="ARBA" id="ARBA00022692"/>
    </source>
</evidence>
<evidence type="ECO:0000256" key="5">
    <source>
        <dbReference type="ARBA" id="ARBA00023065"/>
    </source>
</evidence>
<dbReference type="EMBL" id="AMQM01001069">
    <property type="status" value="NOT_ANNOTATED_CDS"/>
    <property type="molecule type" value="Genomic_DNA"/>
</dbReference>
<feature type="transmembrane region" description="Helical" evidence="9">
    <location>
        <begin position="25"/>
        <end position="50"/>
    </location>
</feature>
<protein>
    <submittedName>
        <fullName evidence="10 11">Uncharacterized protein</fullName>
    </submittedName>
</protein>
<dbReference type="HOGENOM" id="CLU_1580232_0_0_1"/>
<keyword evidence="2" id="KW-0813">Transport</keyword>
<evidence type="ECO:0000256" key="8">
    <source>
        <dbReference type="ARBA" id="ARBA00023303"/>
    </source>
</evidence>
<keyword evidence="5" id="KW-0406">Ion transport</keyword>
<dbReference type="PANTHER" id="PTHR10258:SF8">
    <property type="entry name" value="CALCIUM-ACTIVATED POTASSIUM CHANNEL BK ALPHA SUBUNIT DOMAIN-CONTAINING PROTEIN"/>
    <property type="match status" value="1"/>
</dbReference>
<keyword evidence="6 9" id="KW-0472">Membrane</keyword>
<dbReference type="EMBL" id="KB097143">
    <property type="protein sequence ID" value="ESN98864.1"/>
    <property type="molecule type" value="Genomic_DNA"/>
</dbReference>
<proteinExistence type="predicted"/>
<keyword evidence="7" id="KW-0325">Glycoprotein</keyword>
<evidence type="ECO:0000256" key="1">
    <source>
        <dbReference type="ARBA" id="ARBA00004141"/>
    </source>
</evidence>
<evidence type="ECO:0000256" key="4">
    <source>
        <dbReference type="ARBA" id="ARBA00022989"/>
    </source>
</evidence>
<evidence type="ECO:0000256" key="7">
    <source>
        <dbReference type="ARBA" id="ARBA00023180"/>
    </source>
</evidence>
<dbReference type="EnsemblMetazoa" id="HelroT162325">
    <property type="protein sequence ID" value="HelroP162325"/>
    <property type="gene ID" value="HelroG162325"/>
</dbReference>
<dbReference type="PANTHER" id="PTHR10258">
    <property type="entry name" value="CALCIUM-ACTIVATED POTASSIUM CHANNEL SUBUNIT BETA"/>
    <property type="match status" value="1"/>
</dbReference>
<dbReference type="CTD" id="20199532"/>
<gene>
    <name evidence="11" type="primary">20199532</name>
    <name evidence="10" type="ORF">HELRODRAFT_162325</name>
</gene>
<dbReference type="AlphaFoldDB" id="T1ESI2"/>
<dbReference type="GO" id="GO:0015269">
    <property type="term" value="F:calcium-activated potassium channel activity"/>
    <property type="evidence" value="ECO:0000318"/>
    <property type="project" value="GO_Central"/>
</dbReference>
<evidence type="ECO:0000256" key="6">
    <source>
        <dbReference type="ARBA" id="ARBA00023136"/>
    </source>
</evidence>
<dbReference type="RefSeq" id="XP_009022812.1">
    <property type="nucleotide sequence ID" value="XM_009024564.1"/>
</dbReference>
<evidence type="ECO:0000256" key="2">
    <source>
        <dbReference type="ARBA" id="ARBA00022448"/>
    </source>
</evidence>
<dbReference type="GeneID" id="20199532"/>
<evidence type="ECO:0000313" key="10">
    <source>
        <dbReference type="EMBL" id="ESN98864.1"/>
    </source>
</evidence>
<dbReference type="Proteomes" id="UP000015101">
    <property type="component" value="Unassembled WGS sequence"/>
</dbReference>